<keyword evidence="5" id="KW-1185">Reference proteome</keyword>
<evidence type="ECO:0000313" key="2">
    <source>
        <dbReference type="EMBL" id="GED27848.1"/>
    </source>
</evidence>
<dbReference type="OrthoDB" id="2466881at2"/>
<dbReference type="Proteomes" id="UP000317180">
    <property type="component" value="Unassembled WGS sequence"/>
</dbReference>
<keyword evidence="1" id="KW-0732">Signal</keyword>
<feature type="chain" id="PRO_5039070114" description="DUF1579 domain-containing protein" evidence="1">
    <location>
        <begin position="18"/>
        <end position="155"/>
    </location>
</feature>
<organism evidence="3 4">
    <name type="scientific">Brevibacillus agri</name>
    <dbReference type="NCBI Taxonomy" id="51101"/>
    <lineage>
        <taxon>Bacteria</taxon>
        <taxon>Bacillati</taxon>
        <taxon>Bacillota</taxon>
        <taxon>Bacilli</taxon>
        <taxon>Bacillales</taxon>
        <taxon>Paenibacillaceae</taxon>
        <taxon>Brevibacillus</taxon>
    </lineage>
</organism>
<proteinExistence type="predicted"/>
<sequence>MLSVWMTLLLMASASPAGSLGAASPQATVIASPAAVQEFDAFLQDWRGGLALASLRHPLFDLTRVSGGVSGAVNTIVFSGEAHGAAGEISLVFYSLDGDRIYSPPGTVTVARVDDRHRQFHVAAAIPRVLQGRTGVVQVTFSGEKRASYLLKVRF</sequence>
<protein>
    <recommendedName>
        <fullName evidence="6">DUF1579 domain-containing protein</fullName>
    </recommendedName>
</protein>
<evidence type="ECO:0000313" key="3">
    <source>
        <dbReference type="EMBL" id="RNB52812.1"/>
    </source>
</evidence>
<feature type="signal peptide" evidence="1">
    <location>
        <begin position="1"/>
        <end position="17"/>
    </location>
</feature>
<evidence type="ECO:0000313" key="5">
    <source>
        <dbReference type="Proteomes" id="UP000317180"/>
    </source>
</evidence>
<dbReference type="EMBL" id="BJOD01000051">
    <property type="protein sequence ID" value="GED27848.1"/>
    <property type="molecule type" value="Genomic_DNA"/>
</dbReference>
<gene>
    <name evidence="2" type="ORF">BAG01nite_39500</name>
    <name evidence="3" type="ORF">EB820_18280</name>
</gene>
<evidence type="ECO:0000313" key="4">
    <source>
        <dbReference type="Proteomes" id="UP000276178"/>
    </source>
</evidence>
<reference evidence="2 5" key="2">
    <citation type="submission" date="2019-06" db="EMBL/GenBank/DDBJ databases">
        <title>Whole genome shotgun sequence of Brevibacillus agri NBRC 15538.</title>
        <authorList>
            <person name="Hosoyama A."/>
            <person name="Uohara A."/>
            <person name="Ohji S."/>
            <person name="Ichikawa N."/>
        </authorList>
    </citation>
    <scope>NUCLEOTIDE SEQUENCE [LARGE SCALE GENOMIC DNA]</scope>
    <source>
        <strain evidence="2 5">NBRC 15538</strain>
    </source>
</reference>
<accession>A0A3M8ANQ8</accession>
<name>A0A3M8ANQ8_9BACL</name>
<reference evidence="3 4" key="1">
    <citation type="submission" date="2018-10" db="EMBL/GenBank/DDBJ databases">
        <title>Phylogenomics of Brevibacillus.</title>
        <authorList>
            <person name="Dunlap C."/>
        </authorList>
    </citation>
    <scope>NUCLEOTIDE SEQUENCE [LARGE SCALE GENOMIC DNA]</scope>
    <source>
        <strain evidence="3 4">NRRL NRS 1219</strain>
    </source>
</reference>
<evidence type="ECO:0008006" key="6">
    <source>
        <dbReference type="Google" id="ProtNLM"/>
    </source>
</evidence>
<dbReference type="EMBL" id="RHHN01000051">
    <property type="protein sequence ID" value="RNB52812.1"/>
    <property type="molecule type" value="Genomic_DNA"/>
</dbReference>
<dbReference type="AlphaFoldDB" id="A0A3M8ANQ8"/>
<evidence type="ECO:0000256" key="1">
    <source>
        <dbReference type="SAM" id="SignalP"/>
    </source>
</evidence>
<dbReference type="Proteomes" id="UP000276178">
    <property type="component" value="Unassembled WGS sequence"/>
</dbReference>
<dbReference type="GeneID" id="82813574"/>
<comment type="caution">
    <text evidence="3">The sequence shown here is derived from an EMBL/GenBank/DDBJ whole genome shotgun (WGS) entry which is preliminary data.</text>
</comment>
<dbReference type="RefSeq" id="WP_122953190.1">
    <property type="nucleotide sequence ID" value="NZ_BJOD01000051.1"/>
</dbReference>